<accession>A0A5B2XIZ6</accession>
<dbReference type="PANTHER" id="PTHR35908:SF1">
    <property type="entry name" value="CONSERVED PROTEIN"/>
    <property type="match status" value="1"/>
</dbReference>
<dbReference type="Gene3D" id="3.10.180.10">
    <property type="entry name" value="2,3-Dihydroxybiphenyl 1,2-Dioxygenase, domain 1"/>
    <property type="match status" value="1"/>
</dbReference>
<dbReference type="Pfam" id="PF18029">
    <property type="entry name" value="Glyoxalase_6"/>
    <property type="match status" value="1"/>
</dbReference>
<dbReference type="AlphaFoldDB" id="A0A5B2XIZ6"/>
<comment type="caution">
    <text evidence="2">The sequence shown here is derived from an EMBL/GenBank/DDBJ whole genome shotgun (WGS) entry which is preliminary data.</text>
</comment>
<name>A0A5B2XIZ6_9PSEU</name>
<feature type="domain" description="Glyoxalase-like" evidence="1">
    <location>
        <begin position="7"/>
        <end position="145"/>
    </location>
</feature>
<organism evidence="2 3">
    <name type="scientific">Solihabitans fulvus</name>
    <dbReference type="NCBI Taxonomy" id="1892852"/>
    <lineage>
        <taxon>Bacteria</taxon>
        <taxon>Bacillati</taxon>
        <taxon>Actinomycetota</taxon>
        <taxon>Actinomycetes</taxon>
        <taxon>Pseudonocardiales</taxon>
        <taxon>Pseudonocardiaceae</taxon>
        <taxon>Solihabitans</taxon>
    </lineage>
</organism>
<dbReference type="PANTHER" id="PTHR35908">
    <property type="entry name" value="HYPOTHETICAL FUSION PROTEIN"/>
    <property type="match status" value="1"/>
</dbReference>
<evidence type="ECO:0000313" key="3">
    <source>
        <dbReference type="Proteomes" id="UP000323454"/>
    </source>
</evidence>
<dbReference type="OrthoDB" id="3212826at2"/>
<dbReference type="InterPro" id="IPR029068">
    <property type="entry name" value="Glyas_Bleomycin-R_OHBP_Dase"/>
</dbReference>
<dbReference type="Proteomes" id="UP000323454">
    <property type="component" value="Unassembled WGS sequence"/>
</dbReference>
<dbReference type="RefSeq" id="WP_149849248.1">
    <property type="nucleotide sequence ID" value="NZ_VUOB01000017.1"/>
</dbReference>
<sequence length="145" mass="15883">MTTTWGLTVDCARPKELAKFWAVALGYVEPPPPAGFASWPDWFAEFDVPEDEWDDAAYLADPAGVGPTLSFLKVPESKVVKNRLHLDLKVGGGRQTPWEDRWPRVLAAAERLTAIGARVVSEEGLAGQPDHLVLADPEGNEFCLV</sequence>
<dbReference type="EMBL" id="VUOB01000017">
    <property type="protein sequence ID" value="KAA2263383.1"/>
    <property type="molecule type" value="Genomic_DNA"/>
</dbReference>
<evidence type="ECO:0000259" key="1">
    <source>
        <dbReference type="Pfam" id="PF18029"/>
    </source>
</evidence>
<evidence type="ECO:0000313" key="2">
    <source>
        <dbReference type="EMBL" id="KAA2263383.1"/>
    </source>
</evidence>
<proteinExistence type="predicted"/>
<dbReference type="SUPFAM" id="SSF54593">
    <property type="entry name" value="Glyoxalase/Bleomycin resistance protein/Dihydroxybiphenyl dioxygenase"/>
    <property type="match status" value="1"/>
</dbReference>
<protein>
    <submittedName>
        <fullName evidence="2">VOC family protein</fullName>
    </submittedName>
</protein>
<dbReference type="InterPro" id="IPR041581">
    <property type="entry name" value="Glyoxalase_6"/>
</dbReference>
<reference evidence="2 3" key="2">
    <citation type="submission" date="2019-09" db="EMBL/GenBank/DDBJ databases">
        <authorList>
            <person name="Jin C."/>
        </authorList>
    </citation>
    <scope>NUCLEOTIDE SEQUENCE [LARGE SCALE GENOMIC DNA]</scope>
    <source>
        <strain evidence="2 3">AN110305</strain>
    </source>
</reference>
<gene>
    <name evidence="2" type="ORF">F0L68_10140</name>
</gene>
<reference evidence="2 3" key="1">
    <citation type="submission" date="2019-09" db="EMBL/GenBank/DDBJ databases">
        <title>Goodfellowia gen. nov., a new genus of the Pseudonocardineae related to Actinoalloteichus, containing Goodfellowia coeruleoviolacea gen. nov., comb. nov. gen. nov., comb. nov.</title>
        <authorList>
            <person name="Labeda D."/>
        </authorList>
    </citation>
    <scope>NUCLEOTIDE SEQUENCE [LARGE SCALE GENOMIC DNA]</scope>
    <source>
        <strain evidence="2 3">AN110305</strain>
    </source>
</reference>
<keyword evidence="3" id="KW-1185">Reference proteome</keyword>